<gene>
    <name evidence="2" type="ORF">CLV47_12268</name>
</gene>
<dbReference type="Proteomes" id="UP000237752">
    <property type="component" value="Unassembled WGS sequence"/>
</dbReference>
<keyword evidence="2" id="KW-0808">Transferase</keyword>
<evidence type="ECO:0000259" key="1">
    <source>
        <dbReference type="Pfam" id="PF00485"/>
    </source>
</evidence>
<keyword evidence="2" id="KW-0418">Kinase</keyword>
<evidence type="ECO:0000313" key="2">
    <source>
        <dbReference type="EMBL" id="PRZ35248.1"/>
    </source>
</evidence>
<organism evidence="2 3">
    <name type="scientific">Antricoccus suffuscus</name>
    <dbReference type="NCBI Taxonomy" id="1629062"/>
    <lineage>
        <taxon>Bacteria</taxon>
        <taxon>Bacillati</taxon>
        <taxon>Actinomycetota</taxon>
        <taxon>Actinomycetes</taxon>
        <taxon>Geodermatophilales</taxon>
        <taxon>Antricoccaceae</taxon>
        <taxon>Antricoccus</taxon>
    </lineage>
</organism>
<proteinExistence type="predicted"/>
<dbReference type="EMBL" id="PVUE01000022">
    <property type="protein sequence ID" value="PRZ35248.1"/>
    <property type="molecule type" value="Genomic_DNA"/>
</dbReference>
<evidence type="ECO:0000313" key="3">
    <source>
        <dbReference type="Proteomes" id="UP000237752"/>
    </source>
</evidence>
<feature type="domain" description="Phosphoribulokinase/uridine kinase" evidence="1">
    <location>
        <begin position="2"/>
        <end position="141"/>
    </location>
</feature>
<reference evidence="2 3" key="1">
    <citation type="submission" date="2018-03" db="EMBL/GenBank/DDBJ databases">
        <title>Genomic Encyclopedia of Archaeal and Bacterial Type Strains, Phase II (KMG-II): from individual species to whole genera.</title>
        <authorList>
            <person name="Goeker M."/>
        </authorList>
    </citation>
    <scope>NUCLEOTIDE SEQUENCE [LARGE SCALE GENOMIC DNA]</scope>
    <source>
        <strain evidence="2 3">DSM 100065</strain>
    </source>
</reference>
<dbReference type="InterPro" id="IPR006083">
    <property type="entry name" value="PRK/URK"/>
</dbReference>
<dbReference type="AlphaFoldDB" id="A0A2T0ZGF3"/>
<dbReference type="GO" id="GO:0005524">
    <property type="term" value="F:ATP binding"/>
    <property type="evidence" value="ECO:0007669"/>
    <property type="project" value="InterPro"/>
</dbReference>
<dbReference type="InterPro" id="IPR027417">
    <property type="entry name" value="P-loop_NTPase"/>
</dbReference>
<accession>A0A2T0ZGF3</accession>
<dbReference type="SUPFAM" id="SSF52540">
    <property type="entry name" value="P-loop containing nucleoside triphosphate hydrolases"/>
    <property type="match status" value="1"/>
</dbReference>
<comment type="caution">
    <text evidence="2">The sequence shown here is derived from an EMBL/GenBank/DDBJ whole genome shotgun (WGS) entry which is preliminary data.</text>
</comment>
<dbReference type="Pfam" id="PF00485">
    <property type="entry name" value="PRK"/>
    <property type="match status" value="1"/>
</dbReference>
<dbReference type="Gene3D" id="3.40.50.300">
    <property type="entry name" value="P-loop containing nucleotide triphosphate hydrolases"/>
    <property type="match status" value="1"/>
</dbReference>
<sequence length="195" mass="21145">MIVLAGPSGSGKSRLADRLGQPILRLDDFYRDGEDPMLPRHGAHADWESPAAWHGDRALDAILRLCAGEQIDVPIYSMAANRAVGSRPMSLDGAPFLVVEGLFTSEVVAPIRVAGLLAAAVVLRNNPLLTFVRRMRRDFADGRKPPRDIVRIGVGKLARERSVVRALVAAGGTPMSNPRAMRYLGQLITSASVKW</sequence>
<protein>
    <submittedName>
        <fullName evidence="2">Uridine kinase</fullName>
    </submittedName>
</protein>
<keyword evidence="3" id="KW-1185">Reference proteome</keyword>
<name>A0A2T0ZGF3_9ACTN</name>
<dbReference type="GO" id="GO:0016301">
    <property type="term" value="F:kinase activity"/>
    <property type="evidence" value="ECO:0007669"/>
    <property type="project" value="UniProtKB-KW"/>
</dbReference>